<keyword evidence="1" id="KW-0812">Transmembrane</keyword>
<feature type="non-terminal residue" evidence="2">
    <location>
        <position position="1"/>
    </location>
</feature>
<protein>
    <submittedName>
        <fullName evidence="2">Uncharacterized protein</fullName>
    </submittedName>
</protein>
<keyword evidence="3" id="KW-1185">Reference proteome</keyword>
<keyword evidence="1" id="KW-1133">Transmembrane helix</keyword>
<dbReference type="Proteomes" id="UP001576774">
    <property type="component" value="Unassembled WGS sequence"/>
</dbReference>
<accession>A0ABV4XHA8</accession>
<keyword evidence="1" id="KW-0472">Membrane</keyword>
<dbReference type="EMBL" id="JBHFNQ010000243">
    <property type="protein sequence ID" value="MFB2881757.1"/>
    <property type="molecule type" value="Genomic_DNA"/>
</dbReference>
<evidence type="ECO:0000313" key="2">
    <source>
        <dbReference type="EMBL" id="MFB2881757.1"/>
    </source>
</evidence>
<reference evidence="2 3" key="1">
    <citation type="submission" date="2024-09" db="EMBL/GenBank/DDBJ databases">
        <title>Floridaenema gen nov. (Aerosakkonemataceae, Aerosakkonematales ord. nov., Cyanobacteria) from benthic tropical and subtropical fresh waters, with the description of four new species.</title>
        <authorList>
            <person name="Moretto J.A."/>
            <person name="Berthold D.E."/>
            <person name="Lefler F.W."/>
            <person name="Huang I.-S."/>
            <person name="Laughinghouse H. IV."/>
        </authorList>
    </citation>
    <scope>NUCLEOTIDE SEQUENCE [LARGE SCALE GENOMIC DNA]</scope>
    <source>
        <strain evidence="2 3">BLCC-F46</strain>
    </source>
</reference>
<dbReference type="RefSeq" id="WP_413274729.1">
    <property type="nucleotide sequence ID" value="NZ_JBHFNQ010000243.1"/>
</dbReference>
<evidence type="ECO:0000256" key="1">
    <source>
        <dbReference type="SAM" id="Phobius"/>
    </source>
</evidence>
<comment type="caution">
    <text evidence="2">The sequence shown here is derived from an EMBL/GenBank/DDBJ whole genome shotgun (WGS) entry which is preliminary data.</text>
</comment>
<evidence type="ECO:0000313" key="3">
    <source>
        <dbReference type="Proteomes" id="UP001576774"/>
    </source>
</evidence>
<gene>
    <name evidence="2" type="ORF">ACE1CC_33315</name>
</gene>
<proteinExistence type="predicted"/>
<feature type="transmembrane region" description="Helical" evidence="1">
    <location>
        <begin position="68"/>
        <end position="88"/>
    </location>
</feature>
<name>A0ABV4XHA8_9CYAN</name>
<organism evidence="2 3">
    <name type="scientific">Floridaenema aerugineum BLCC-F46</name>
    <dbReference type="NCBI Taxonomy" id="3153654"/>
    <lineage>
        <taxon>Bacteria</taxon>
        <taxon>Bacillati</taxon>
        <taxon>Cyanobacteriota</taxon>
        <taxon>Cyanophyceae</taxon>
        <taxon>Oscillatoriophycideae</taxon>
        <taxon>Aerosakkonematales</taxon>
        <taxon>Aerosakkonemataceae</taxon>
        <taxon>Floridanema</taxon>
        <taxon>Floridanema aerugineum</taxon>
    </lineage>
</organism>
<sequence>STFIEMMGTTMQHEKMIRCAQSELAGRNSPPANPIGCNGSPLAPLRWRDGEMGSIRGDRQMGRQLKNFILLSAFCLLPFAFCLLPFAFSLI</sequence>